<sequence length="236" mass="26273">MVTINSPKSDIFSIDANHEKVAVSIEKSAETIGKIENVEEKNDASLSIFNRCWKWINTYVNKFRGLHEQRPKRLPWREHLWSFIGAFVSIATIAFFHFKLLAQHQQSFLIGSFGASAVIVFGTPHTPPAQPRNLICGHLIGALCGCIARVAIYQYENSIGCAIAVATSIVLMQFTETSHPPGGATALIAVTSERILPWANFQFILMPALSGAFTMLLVALIVNNMAHKRAYPTFWW</sequence>
<dbReference type="Proteomes" id="UP000663872">
    <property type="component" value="Unassembled WGS sequence"/>
</dbReference>
<protein>
    <recommendedName>
        <fullName evidence="2">HPP transmembrane region domain-containing protein</fullName>
    </recommendedName>
</protein>
<feature type="transmembrane region" description="Helical" evidence="1">
    <location>
        <begin position="108"/>
        <end position="126"/>
    </location>
</feature>
<evidence type="ECO:0000313" key="4">
    <source>
        <dbReference type="EMBL" id="CAF3456694.1"/>
    </source>
</evidence>
<keyword evidence="14" id="KW-1185">Reference proteome</keyword>
<evidence type="ECO:0000313" key="11">
    <source>
        <dbReference type="EMBL" id="CAF4670265.1"/>
    </source>
</evidence>
<dbReference type="Pfam" id="PF04982">
    <property type="entry name" value="TM_HPP"/>
    <property type="match status" value="1"/>
</dbReference>
<evidence type="ECO:0000313" key="12">
    <source>
        <dbReference type="EMBL" id="CAF4852202.1"/>
    </source>
</evidence>
<evidence type="ECO:0000256" key="1">
    <source>
        <dbReference type="SAM" id="Phobius"/>
    </source>
</evidence>
<reference evidence="7" key="1">
    <citation type="submission" date="2021-02" db="EMBL/GenBank/DDBJ databases">
        <authorList>
            <person name="Nowell W R."/>
        </authorList>
    </citation>
    <scope>NUCLEOTIDE SEQUENCE</scope>
</reference>
<dbReference type="EMBL" id="CAJNYV010003209">
    <property type="protein sequence ID" value="CAF3543827.1"/>
    <property type="molecule type" value="Genomic_DNA"/>
</dbReference>
<dbReference type="PANTHER" id="PTHR33741:SF5">
    <property type="entry name" value="TRANSMEMBRANE PROTEIN DDB_G0269096-RELATED"/>
    <property type="match status" value="1"/>
</dbReference>
<dbReference type="OrthoDB" id="2016548at2759"/>
<dbReference type="EMBL" id="CAJNYT010003699">
    <property type="protein sequence ID" value="CAF3591538.1"/>
    <property type="molecule type" value="Genomic_DNA"/>
</dbReference>
<keyword evidence="1" id="KW-0812">Transmembrane</keyword>
<evidence type="ECO:0000313" key="13">
    <source>
        <dbReference type="Proteomes" id="UP000663869"/>
    </source>
</evidence>
<dbReference type="Proteomes" id="UP000663865">
    <property type="component" value="Unassembled WGS sequence"/>
</dbReference>
<dbReference type="InterPro" id="IPR058581">
    <property type="entry name" value="TM_HPP"/>
</dbReference>
<evidence type="ECO:0000313" key="9">
    <source>
        <dbReference type="EMBL" id="CAF4263758.1"/>
    </source>
</evidence>
<dbReference type="EMBL" id="CAJNYU010003701">
    <property type="protein sequence ID" value="CAF3694227.1"/>
    <property type="molecule type" value="Genomic_DNA"/>
</dbReference>
<comment type="caution">
    <text evidence="7">The sequence shown here is derived from an EMBL/GenBank/DDBJ whole genome shotgun (WGS) entry which is preliminary data.</text>
</comment>
<dbReference type="EMBL" id="CAJOBS010003307">
    <property type="protein sequence ID" value="CAF4852202.1"/>
    <property type="molecule type" value="Genomic_DNA"/>
</dbReference>
<dbReference type="Proteomes" id="UP000663851">
    <property type="component" value="Unassembled WGS sequence"/>
</dbReference>
<feature type="domain" description="HPP transmembrane region" evidence="2">
    <location>
        <begin position="72"/>
        <end position="232"/>
    </location>
</feature>
<evidence type="ECO:0000259" key="2">
    <source>
        <dbReference type="Pfam" id="PF04982"/>
    </source>
</evidence>
<proteinExistence type="predicted"/>
<dbReference type="EMBL" id="CAJOBP010000166">
    <property type="protein sequence ID" value="CAF4133951.1"/>
    <property type="molecule type" value="Genomic_DNA"/>
</dbReference>
<dbReference type="EMBL" id="CAJOBO010000640">
    <property type="protein sequence ID" value="CAF4263758.1"/>
    <property type="molecule type" value="Genomic_DNA"/>
</dbReference>
<keyword evidence="1" id="KW-1133">Transmembrane helix</keyword>
<dbReference type="Proteomes" id="UP000663825">
    <property type="component" value="Unassembled WGS sequence"/>
</dbReference>
<dbReference type="PANTHER" id="PTHR33741">
    <property type="entry name" value="TRANSMEMBRANE PROTEIN DDB_G0269096-RELATED"/>
    <property type="match status" value="1"/>
</dbReference>
<dbReference type="Proteomes" id="UP000663848">
    <property type="component" value="Unassembled WGS sequence"/>
</dbReference>
<feature type="transmembrane region" description="Helical" evidence="1">
    <location>
        <begin position="195"/>
        <end position="222"/>
    </location>
</feature>
<dbReference type="EMBL" id="CAJOBQ010001883">
    <property type="protein sequence ID" value="CAF4523294.1"/>
    <property type="molecule type" value="Genomic_DNA"/>
</dbReference>
<evidence type="ECO:0000313" key="10">
    <source>
        <dbReference type="EMBL" id="CAF4523294.1"/>
    </source>
</evidence>
<dbReference type="Proteomes" id="UP000663869">
    <property type="component" value="Unassembled WGS sequence"/>
</dbReference>
<dbReference type="EMBL" id="CAJNXB010003265">
    <property type="protein sequence ID" value="CAF3304028.1"/>
    <property type="molecule type" value="Genomic_DNA"/>
</dbReference>
<evidence type="ECO:0000313" key="14">
    <source>
        <dbReference type="Proteomes" id="UP000663873"/>
    </source>
</evidence>
<feature type="transmembrane region" description="Helical" evidence="1">
    <location>
        <begin position="159"/>
        <end position="175"/>
    </location>
</feature>
<evidence type="ECO:0000313" key="6">
    <source>
        <dbReference type="EMBL" id="CAF3591538.1"/>
    </source>
</evidence>
<evidence type="ECO:0000313" key="3">
    <source>
        <dbReference type="EMBL" id="CAF3304028.1"/>
    </source>
</evidence>
<keyword evidence="1" id="KW-0472">Membrane</keyword>
<evidence type="ECO:0000313" key="8">
    <source>
        <dbReference type="EMBL" id="CAF4133951.1"/>
    </source>
</evidence>
<dbReference type="InterPro" id="IPR007065">
    <property type="entry name" value="HPP"/>
</dbReference>
<dbReference type="AlphaFoldDB" id="A0A818U6S9"/>
<feature type="transmembrane region" description="Helical" evidence="1">
    <location>
        <begin position="132"/>
        <end position="152"/>
    </location>
</feature>
<dbReference type="Proteomes" id="UP000663873">
    <property type="component" value="Unassembled WGS sequence"/>
</dbReference>
<feature type="transmembrane region" description="Helical" evidence="1">
    <location>
        <begin position="80"/>
        <end position="101"/>
    </location>
</feature>
<accession>A0A818U6S9</accession>
<dbReference type="Proteomes" id="UP000663862">
    <property type="component" value="Unassembled WGS sequence"/>
</dbReference>
<organism evidence="7 13">
    <name type="scientific">Rotaria socialis</name>
    <dbReference type="NCBI Taxonomy" id="392032"/>
    <lineage>
        <taxon>Eukaryota</taxon>
        <taxon>Metazoa</taxon>
        <taxon>Spiralia</taxon>
        <taxon>Gnathifera</taxon>
        <taxon>Rotifera</taxon>
        <taxon>Eurotatoria</taxon>
        <taxon>Bdelloidea</taxon>
        <taxon>Philodinida</taxon>
        <taxon>Philodinidae</taxon>
        <taxon>Rotaria</taxon>
    </lineage>
</organism>
<dbReference type="Proteomes" id="UP000663833">
    <property type="component" value="Unassembled WGS sequence"/>
</dbReference>
<name>A0A818U6S9_9BILA</name>
<dbReference type="EMBL" id="CAJOBR010002280">
    <property type="protein sequence ID" value="CAF4670265.1"/>
    <property type="molecule type" value="Genomic_DNA"/>
</dbReference>
<evidence type="ECO:0000313" key="5">
    <source>
        <dbReference type="EMBL" id="CAF3543827.1"/>
    </source>
</evidence>
<evidence type="ECO:0000313" key="7">
    <source>
        <dbReference type="EMBL" id="CAF3694227.1"/>
    </source>
</evidence>
<dbReference type="Proteomes" id="UP000663838">
    <property type="component" value="Unassembled WGS sequence"/>
</dbReference>
<dbReference type="EMBL" id="CAJNYD010002915">
    <property type="protein sequence ID" value="CAF3456694.1"/>
    <property type="molecule type" value="Genomic_DNA"/>
</dbReference>
<gene>
    <name evidence="7" type="ORF">FME351_LOCUS27267</name>
    <name evidence="6" type="ORF">GRG538_LOCUS22225</name>
    <name evidence="9" type="ORF">HFQ381_LOCUS11225</name>
    <name evidence="5" type="ORF">KIK155_LOCUS18080</name>
    <name evidence="4" type="ORF">LUA448_LOCUS22332</name>
    <name evidence="11" type="ORF">QYT958_LOCUS16013</name>
    <name evidence="3" type="ORF">TIS948_LOCUS18616</name>
    <name evidence="12" type="ORF">TOA249_LOCUS26983</name>
    <name evidence="10" type="ORF">TSG867_LOCUS22726</name>
    <name evidence="8" type="ORF">UJA718_LOCUS2432</name>
</gene>